<evidence type="ECO:0000313" key="2">
    <source>
        <dbReference type="Proteomes" id="UP000701698"/>
    </source>
</evidence>
<reference evidence="1" key="1">
    <citation type="submission" date="2020-04" db="EMBL/GenBank/DDBJ databases">
        <authorList>
            <person name="Zhang T."/>
        </authorList>
    </citation>
    <scope>NUCLEOTIDE SEQUENCE</scope>
    <source>
        <strain evidence="1">HKST-UBA01</strain>
    </source>
</reference>
<dbReference type="Gene3D" id="3.40.50.450">
    <property type="match status" value="1"/>
</dbReference>
<dbReference type="SUPFAM" id="SSF102405">
    <property type="entry name" value="MCP/YpsA-like"/>
    <property type="match status" value="1"/>
</dbReference>
<protein>
    <recommendedName>
        <fullName evidence="3">TIGR00725 family protein</fullName>
    </recommendedName>
</protein>
<dbReference type="Proteomes" id="UP000701698">
    <property type="component" value="Unassembled WGS sequence"/>
</dbReference>
<gene>
    <name evidence="1" type="ORF">KC571_02850</name>
</gene>
<name>A0A955LIA2_UNCKA</name>
<accession>A0A955LIA2</accession>
<reference evidence="1" key="2">
    <citation type="journal article" date="2021" name="Microbiome">
        <title>Successional dynamics and alternative stable states in a saline activated sludge microbial community over 9 years.</title>
        <authorList>
            <person name="Wang Y."/>
            <person name="Ye J."/>
            <person name="Ju F."/>
            <person name="Liu L."/>
            <person name="Boyd J.A."/>
            <person name="Deng Y."/>
            <person name="Parks D.H."/>
            <person name="Jiang X."/>
            <person name="Yin X."/>
            <person name="Woodcroft B.J."/>
            <person name="Tyson G.W."/>
            <person name="Hugenholtz P."/>
            <person name="Polz M.F."/>
            <person name="Zhang T."/>
        </authorList>
    </citation>
    <scope>NUCLEOTIDE SEQUENCE</scope>
    <source>
        <strain evidence="1">HKST-UBA01</strain>
    </source>
</reference>
<dbReference type="EMBL" id="JAGQKX010000067">
    <property type="protein sequence ID" value="MCA9390321.1"/>
    <property type="molecule type" value="Genomic_DNA"/>
</dbReference>
<proteinExistence type="predicted"/>
<sequence>MKIFLGGFWDPYRARRYKDESIALGKLLAEKKYDLYVGPGSGIVSYVLEGMKQVDDRGKIIFYLPSKKDLVKFGEDIGDFADEVMELDGHYTERIMSIAKETDAYIAIGGAAGTLYEMITMMFFKKPVAMMTDTGSASNAARFLGGLRNYYFEGNTAEELVDYIESASIDTNIPEEGIDWYDEE</sequence>
<organism evidence="1 2">
    <name type="scientific">candidate division WWE3 bacterium</name>
    <dbReference type="NCBI Taxonomy" id="2053526"/>
    <lineage>
        <taxon>Bacteria</taxon>
        <taxon>Katanobacteria</taxon>
    </lineage>
</organism>
<comment type="caution">
    <text evidence="1">The sequence shown here is derived from an EMBL/GenBank/DDBJ whole genome shotgun (WGS) entry which is preliminary data.</text>
</comment>
<evidence type="ECO:0000313" key="1">
    <source>
        <dbReference type="EMBL" id="MCA9390321.1"/>
    </source>
</evidence>
<dbReference type="AlphaFoldDB" id="A0A955LIA2"/>
<dbReference type="Pfam" id="PF18306">
    <property type="entry name" value="LDcluster4"/>
    <property type="match status" value="1"/>
</dbReference>
<evidence type="ECO:0008006" key="3">
    <source>
        <dbReference type="Google" id="ProtNLM"/>
    </source>
</evidence>
<dbReference type="InterPro" id="IPR041164">
    <property type="entry name" value="LDcluster4"/>
</dbReference>